<evidence type="ECO:0000256" key="3">
    <source>
        <dbReference type="PROSITE-ProRule" id="PRU00182"/>
    </source>
</evidence>
<dbReference type="Proteomes" id="UP000229498">
    <property type="component" value="Unassembled WGS sequence"/>
</dbReference>
<dbReference type="Gene3D" id="3.30.2350.10">
    <property type="entry name" value="Pseudouridine synthase"/>
    <property type="match status" value="1"/>
</dbReference>
<name>A0A2M9FYH4_9PROT</name>
<feature type="compositionally biased region" description="Basic and acidic residues" evidence="4">
    <location>
        <begin position="75"/>
        <end position="84"/>
    </location>
</feature>
<organism evidence="6 7">
    <name type="scientific">Minwuia thermotolerans</name>
    <dbReference type="NCBI Taxonomy" id="2056226"/>
    <lineage>
        <taxon>Bacteria</taxon>
        <taxon>Pseudomonadati</taxon>
        <taxon>Pseudomonadota</taxon>
        <taxon>Alphaproteobacteria</taxon>
        <taxon>Minwuiales</taxon>
        <taxon>Minwuiaceae</taxon>
        <taxon>Minwuia</taxon>
    </lineage>
</organism>
<feature type="region of interest" description="Disordered" evidence="4">
    <location>
        <begin position="58"/>
        <end position="84"/>
    </location>
</feature>
<evidence type="ECO:0000256" key="1">
    <source>
        <dbReference type="ARBA" id="ARBA00010876"/>
    </source>
</evidence>
<evidence type="ECO:0000256" key="4">
    <source>
        <dbReference type="SAM" id="MobiDB-lite"/>
    </source>
</evidence>
<dbReference type="GO" id="GO:0003723">
    <property type="term" value="F:RNA binding"/>
    <property type="evidence" value="ECO:0007669"/>
    <property type="project" value="UniProtKB-KW"/>
</dbReference>
<reference evidence="6 7" key="1">
    <citation type="submission" date="2017-11" db="EMBL/GenBank/DDBJ databases">
        <title>Draft genome sequence of Rhizobiales bacterium SY3-13.</title>
        <authorList>
            <person name="Sun C."/>
        </authorList>
    </citation>
    <scope>NUCLEOTIDE SEQUENCE [LARGE SCALE GENOMIC DNA]</scope>
    <source>
        <strain evidence="6 7">SY3-13</strain>
    </source>
</reference>
<evidence type="ECO:0000313" key="6">
    <source>
        <dbReference type="EMBL" id="PJK28511.1"/>
    </source>
</evidence>
<dbReference type="CDD" id="cd02869">
    <property type="entry name" value="PseudoU_synth_RluA_like"/>
    <property type="match status" value="1"/>
</dbReference>
<evidence type="ECO:0000313" key="7">
    <source>
        <dbReference type="Proteomes" id="UP000229498"/>
    </source>
</evidence>
<dbReference type="AlphaFoldDB" id="A0A2M9FYH4"/>
<keyword evidence="7" id="KW-1185">Reference proteome</keyword>
<accession>A0A2M9FYH4</accession>
<protein>
    <submittedName>
        <fullName evidence="6">RluA family pseudouridine synthase</fullName>
    </submittedName>
</protein>
<evidence type="ECO:0000256" key="2">
    <source>
        <dbReference type="ARBA" id="ARBA00023235"/>
    </source>
</evidence>
<dbReference type="GO" id="GO:0140098">
    <property type="term" value="F:catalytic activity, acting on RNA"/>
    <property type="evidence" value="ECO:0007669"/>
    <property type="project" value="UniProtKB-ARBA"/>
</dbReference>
<sequence length="329" mass="36166">MSGVRQERVKRDEDGMRLDRWFRARFPDVTQGRLQKMLRKGEIRLDGGRVKADQRVAAGQTVRVPPLGEVPPSAPKDRDGGVSEADRKAVMAMVIYRDPEVIVLNKPAGLAVQGGTRVGRHVDAMLPALQFDAGEPPRLVHRLDKDTSGVLVLARTRQAAQWLTRAFRDRDTEKTYWAITVGVPRPRRGEIDLRLSKEGGPKGERVEPVPEGGQRAISHFTVIDEAGTRAAWLAMRPVTGRTHQLRVHAAAIGCPVIGDGKYGGEKAHPGGFASTLHLHARRIVLARPDGRKLDVTADPPKAFLEGLDLLGFDVNDPEATVDWAELAEE</sequence>
<proteinExistence type="inferred from homology"/>
<dbReference type="InterPro" id="IPR020103">
    <property type="entry name" value="PsdUridine_synth_cat_dom_sf"/>
</dbReference>
<dbReference type="InterPro" id="IPR036986">
    <property type="entry name" value="S4_RNA-bd_sf"/>
</dbReference>
<comment type="similarity">
    <text evidence="1">Belongs to the pseudouridine synthase RluA family.</text>
</comment>
<dbReference type="SUPFAM" id="SSF55174">
    <property type="entry name" value="Alpha-L RNA-binding motif"/>
    <property type="match status" value="1"/>
</dbReference>
<keyword evidence="3" id="KW-0694">RNA-binding</keyword>
<dbReference type="PANTHER" id="PTHR21600">
    <property type="entry name" value="MITOCHONDRIAL RNA PSEUDOURIDINE SYNTHASE"/>
    <property type="match status" value="1"/>
</dbReference>
<comment type="caution">
    <text evidence="6">The sequence shown here is derived from an EMBL/GenBank/DDBJ whole genome shotgun (WGS) entry which is preliminary data.</text>
</comment>
<dbReference type="Gene3D" id="3.10.290.10">
    <property type="entry name" value="RNA-binding S4 domain"/>
    <property type="match status" value="1"/>
</dbReference>
<dbReference type="GO" id="GO:0009982">
    <property type="term" value="F:pseudouridine synthase activity"/>
    <property type="evidence" value="ECO:0007669"/>
    <property type="project" value="InterPro"/>
</dbReference>
<dbReference type="InterPro" id="IPR050188">
    <property type="entry name" value="RluA_PseudoU_synthase"/>
</dbReference>
<dbReference type="PROSITE" id="PS50889">
    <property type="entry name" value="S4"/>
    <property type="match status" value="1"/>
</dbReference>
<dbReference type="PROSITE" id="PS01129">
    <property type="entry name" value="PSI_RLU"/>
    <property type="match status" value="1"/>
</dbReference>
<dbReference type="InterPro" id="IPR006145">
    <property type="entry name" value="PsdUridine_synth_RsuA/RluA"/>
</dbReference>
<dbReference type="EMBL" id="PHIG01000043">
    <property type="protein sequence ID" value="PJK28511.1"/>
    <property type="molecule type" value="Genomic_DNA"/>
</dbReference>
<dbReference type="PANTHER" id="PTHR21600:SF44">
    <property type="entry name" value="RIBOSOMAL LARGE SUBUNIT PSEUDOURIDINE SYNTHASE D"/>
    <property type="match status" value="1"/>
</dbReference>
<dbReference type="GO" id="GO:0000455">
    <property type="term" value="P:enzyme-directed rRNA pseudouridine synthesis"/>
    <property type="evidence" value="ECO:0007669"/>
    <property type="project" value="TreeGrafter"/>
</dbReference>
<dbReference type="Pfam" id="PF00849">
    <property type="entry name" value="PseudoU_synth_2"/>
    <property type="match status" value="1"/>
</dbReference>
<dbReference type="SUPFAM" id="SSF55120">
    <property type="entry name" value="Pseudouridine synthase"/>
    <property type="match status" value="1"/>
</dbReference>
<dbReference type="RefSeq" id="WP_109795990.1">
    <property type="nucleotide sequence ID" value="NZ_PHIG01000043.1"/>
</dbReference>
<evidence type="ECO:0000259" key="5">
    <source>
        <dbReference type="Pfam" id="PF00849"/>
    </source>
</evidence>
<keyword evidence="2" id="KW-0413">Isomerase</keyword>
<dbReference type="InterPro" id="IPR006224">
    <property type="entry name" value="PsdUridine_synth_RluA-like_CS"/>
</dbReference>
<gene>
    <name evidence="6" type="ORF">CVT23_16270</name>
</gene>
<feature type="domain" description="Pseudouridine synthase RsuA/RluA-like" evidence="5">
    <location>
        <begin position="101"/>
        <end position="251"/>
    </location>
</feature>
<dbReference type="OrthoDB" id="9807829at2"/>